<comment type="caution">
    <text evidence="9">The sequence shown here is derived from an EMBL/GenBank/DDBJ whole genome shotgun (WGS) entry which is preliminary data.</text>
</comment>
<dbReference type="STRING" id="1797542.A3J59_02070"/>
<feature type="compositionally biased region" description="Pro residues" evidence="8">
    <location>
        <begin position="226"/>
        <end position="245"/>
    </location>
</feature>
<dbReference type="Gene3D" id="2.40.30.10">
    <property type="entry name" value="Translation factors"/>
    <property type="match status" value="1"/>
</dbReference>
<dbReference type="HAMAP" id="MF_01325_B">
    <property type="entry name" value="Ribosomal_uL3_B"/>
    <property type="match status" value="1"/>
</dbReference>
<dbReference type="SUPFAM" id="SSF50447">
    <property type="entry name" value="Translation proteins"/>
    <property type="match status" value="1"/>
</dbReference>
<evidence type="ECO:0000256" key="7">
    <source>
        <dbReference type="HAMAP-Rule" id="MF_01325"/>
    </source>
</evidence>
<dbReference type="GO" id="GO:0003735">
    <property type="term" value="F:structural constituent of ribosome"/>
    <property type="evidence" value="ECO:0007669"/>
    <property type="project" value="UniProtKB-UniRule"/>
</dbReference>
<evidence type="ECO:0000256" key="1">
    <source>
        <dbReference type="ARBA" id="ARBA00006540"/>
    </source>
</evidence>
<organism evidence="9 10">
    <name type="scientific">Candidatus Buchananbacteria bacterium RIFCSPHIGHO2_02_FULL_56_16</name>
    <dbReference type="NCBI Taxonomy" id="1797542"/>
    <lineage>
        <taxon>Bacteria</taxon>
        <taxon>Candidatus Buchananiibacteriota</taxon>
    </lineage>
</organism>
<dbReference type="EMBL" id="MHIL01000003">
    <property type="protein sequence ID" value="OGY52454.1"/>
    <property type="molecule type" value="Genomic_DNA"/>
</dbReference>
<gene>
    <name evidence="7" type="primary">rplC</name>
    <name evidence="9" type="ORF">A3J59_02070</name>
</gene>
<keyword evidence="2 7" id="KW-0699">rRNA-binding</keyword>
<accession>A0A1G1YJL0</accession>
<feature type="region of interest" description="Disordered" evidence="8">
    <location>
        <begin position="216"/>
        <end position="245"/>
    </location>
</feature>
<sequence length="245" mass="25194">MKFIVGQKAEMTQQFAESGAVVPVTRVVAGPCVVTQVKAASKDGYCAIQLGFGQRRTISKPVRGHLKGLGSFRYLREFRVTPADAEKLHVGDTITVGVFTPGDVVKVTGTAKGKGFQGVVKRHGFHGSPATHGHKDQLRMPGSIGSTGPAHVFKGTRMGGQMGGGQVTVTNLKIIAVNPSQQELLVKGAIPGPRGGLVLVAGDGELTLAAALAGASTVASATPAGEPVPAPVSEPQPESQPKPKP</sequence>
<dbReference type="NCBIfam" id="TIGR03625">
    <property type="entry name" value="L3_bact"/>
    <property type="match status" value="1"/>
</dbReference>
<feature type="region of interest" description="Disordered" evidence="8">
    <location>
        <begin position="125"/>
        <end position="150"/>
    </location>
</feature>
<dbReference type="PANTHER" id="PTHR11229:SF16">
    <property type="entry name" value="LARGE RIBOSOMAL SUBUNIT PROTEIN UL3C"/>
    <property type="match status" value="1"/>
</dbReference>
<comment type="similarity">
    <text evidence="1 7">Belongs to the universal ribosomal protein uL3 family.</text>
</comment>
<dbReference type="Gene3D" id="3.30.160.810">
    <property type="match status" value="1"/>
</dbReference>
<reference evidence="9 10" key="1">
    <citation type="journal article" date="2016" name="Nat. Commun.">
        <title>Thousands of microbial genomes shed light on interconnected biogeochemical processes in an aquifer system.</title>
        <authorList>
            <person name="Anantharaman K."/>
            <person name="Brown C.T."/>
            <person name="Hug L.A."/>
            <person name="Sharon I."/>
            <person name="Castelle C.J."/>
            <person name="Probst A.J."/>
            <person name="Thomas B.C."/>
            <person name="Singh A."/>
            <person name="Wilkins M.J."/>
            <person name="Karaoz U."/>
            <person name="Brodie E.L."/>
            <person name="Williams K.H."/>
            <person name="Hubbard S.S."/>
            <person name="Banfield J.F."/>
        </authorList>
    </citation>
    <scope>NUCLEOTIDE SEQUENCE [LARGE SCALE GENOMIC DNA]</scope>
</reference>
<dbReference type="Pfam" id="PF00297">
    <property type="entry name" value="Ribosomal_L3"/>
    <property type="match status" value="1"/>
</dbReference>
<name>A0A1G1YJL0_9BACT</name>
<dbReference type="AlphaFoldDB" id="A0A1G1YJL0"/>
<evidence type="ECO:0000256" key="2">
    <source>
        <dbReference type="ARBA" id="ARBA00022730"/>
    </source>
</evidence>
<dbReference type="GO" id="GO:0022625">
    <property type="term" value="C:cytosolic large ribosomal subunit"/>
    <property type="evidence" value="ECO:0007669"/>
    <property type="project" value="TreeGrafter"/>
</dbReference>
<evidence type="ECO:0000256" key="6">
    <source>
        <dbReference type="ARBA" id="ARBA00035243"/>
    </source>
</evidence>
<dbReference type="GO" id="GO:0019843">
    <property type="term" value="F:rRNA binding"/>
    <property type="evidence" value="ECO:0007669"/>
    <property type="project" value="UniProtKB-UniRule"/>
</dbReference>
<protein>
    <recommendedName>
        <fullName evidence="6 7">Large ribosomal subunit protein uL3</fullName>
    </recommendedName>
</protein>
<comment type="subunit">
    <text evidence="7">Part of the 50S ribosomal subunit. Forms a cluster with proteins L14 and L19.</text>
</comment>
<comment type="function">
    <text evidence="7">One of the primary rRNA binding proteins, it binds directly near the 3'-end of the 23S rRNA, where it nucleates assembly of the 50S subunit.</text>
</comment>
<keyword evidence="4 7" id="KW-0689">Ribosomal protein</keyword>
<keyword evidence="5 7" id="KW-0687">Ribonucleoprotein</keyword>
<dbReference type="GO" id="GO:0006412">
    <property type="term" value="P:translation"/>
    <property type="evidence" value="ECO:0007669"/>
    <property type="project" value="UniProtKB-UniRule"/>
</dbReference>
<evidence type="ECO:0000256" key="8">
    <source>
        <dbReference type="SAM" id="MobiDB-lite"/>
    </source>
</evidence>
<dbReference type="PANTHER" id="PTHR11229">
    <property type="entry name" value="50S RIBOSOMAL PROTEIN L3"/>
    <property type="match status" value="1"/>
</dbReference>
<keyword evidence="3 7" id="KW-0694">RNA-binding</keyword>
<evidence type="ECO:0000256" key="5">
    <source>
        <dbReference type="ARBA" id="ARBA00023274"/>
    </source>
</evidence>
<evidence type="ECO:0000256" key="3">
    <source>
        <dbReference type="ARBA" id="ARBA00022884"/>
    </source>
</evidence>
<dbReference type="InterPro" id="IPR019927">
    <property type="entry name" value="Ribosomal_uL3_bac/org-type"/>
</dbReference>
<evidence type="ECO:0000313" key="10">
    <source>
        <dbReference type="Proteomes" id="UP000177310"/>
    </source>
</evidence>
<dbReference type="FunFam" id="2.40.30.10:FF:000004">
    <property type="entry name" value="50S ribosomal protein L3"/>
    <property type="match status" value="1"/>
</dbReference>
<evidence type="ECO:0000256" key="4">
    <source>
        <dbReference type="ARBA" id="ARBA00022980"/>
    </source>
</evidence>
<evidence type="ECO:0000313" key="9">
    <source>
        <dbReference type="EMBL" id="OGY52454.1"/>
    </source>
</evidence>
<dbReference type="InterPro" id="IPR000597">
    <property type="entry name" value="Ribosomal_uL3"/>
</dbReference>
<proteinExistence type="inferred from homology"/>
<dbReference type="Proteomes" id="UP000177310">
    <property type="component" value="Unassembled WGS sequence"/>
</dbReference>
<dbReference type="InterPro" id="IPR009000">
    <property type="entry name" value="Transl_B-barrel_sf"/>
</dbReference>